<dbReference type="Proteomes" id="UP000620596">
    <property type="component" value="Unassembled WGS sequence"/>
</dbReference>
<proteinExistence type="predicted"/>
<evidence type="ECO:0000313" key="2">
    <source>
        <dbReference type="Proteomes" id="UP000620596"/>
    </source>
</evidence>
<dbReference type="Gene3D" id="3.40.50.150">
    <property type="entry name" value="Vaccinia Virus protein VP39"/>
    <property type="match status" value="1"/>
</dbReference>
<accession>A0A916S8J8</accession>
<dbReference type="SUPFAM" id="SSF53335">
    <property type="entry name" value="S-adenosyl-L-methionine-dependent methyltransferases"/>
    <property type="match status" value="1"/>
</dbReference>
<keyword evidence="2" id="KW-1185">Reference proteome</keyword>
<comment type="caution">
    <text evidence="1">The sequence shown here is derived from an EMBL/GenBank/DDBJ whole genome shotgun (WGS) entry which is preliminary data.</text>
</comment>
<sequence>MTATPTAFVKHLISRAAAPYRAAGLYAWFFARGKLGGDPAFSHLLAAGLLTGRRRILDIGCGQGLLSAWLLAAQAASAKGIWPVSWPSAPQPSHIRGVELMAHDVARADSALAPAVSAGQASFVQADMCSADFGQTDAVVILDVLHYVPLAAQDEVLARVRRSLSPDGVLLLRVGDAAGGLRFSISNWVDHVVTTLRGHRLGILHCRPLTAWQDTLRQLGFVVEAQSMSQGTPFANVLLVARLRPVS</sequence>
<dbReference type="RefSeq" id="WP_188706146.1">
    <property type="nucleotide sequence ID" value="NZ_BMIG01000001.1"/>
</dbReference>
<evidence type="ECO:0008006" key="3">
    <source>
        <dbReference type="Google" id="ProtNLM"/>
    </source>
</evidence>
<dbReference type="InterPro" id="IPR029063">
    <property type="entry name" value="SAM-dependent_MTases_sf"/>
</dbReference>
<gene>
    <name evidence="1" type="ORF">GCM10011496_04650</name>
</gene>
<dbReference type="AlphaFoldDB" id="A0A916S8J8"/>
<evidence type="ECO:0000313" key="1">
    <source>
        <dbReference type="EMBL" id="GGA87052.1"/>
    </source>
</evidence>
<reference evidence="1" key="1">
    <citation type="journal article" date="2014" name="Int. J. Syst. Evol. Microbiol.">
        <title>Complete genome sequence of Corynebacterium casei LMG S-19264T (=DSM 44701T), isolated from a smear-ripened cheese.</title>
        <authorList>
            <consortium name="US DOE Joint Genome Institute (JGI-PGF)"/>
            <person name="Walter F."/>
            <person name="Albersmeier A."/>
            <person name="Kalinowski J."/>
            <person name="Ruckert C."/>
        </authorList>
    </citation>
    <scope>NUCLEOTIDE SEQUENCE</scope>
    <source>
        <strain evidence="1">CGMCC 1.15322</strain>
    </source>
</reference>
<protein>
    <recommendedName>
        <fullName evidence="3">Methyltransferase type 11</fullName>
    </recommendedName>
</protein>
<reference evidence="1" key="2">
    <citation type="submission" date="2020-09" db="EMBL/GenBank/DDBJ databases">
        <authorList>
            <person name="Sun Q."/>
            <person name="Zhou Y."/>
        </authorList>
    </citation>
    <scope>NUCLEOTIDE SEQUENCE</scope>
    <source>
        <strain evidence="1">CGMCC 1.15322</strain>
    </source>
</reference>
<dbReference type="Pfam" id="PF13489">
    <property type="entry name" value="Methyltransf_23"/>
    <property type="match status" value="1"/>
</dbReference>
<dbReference type="CDD" id="cd02440">
    <property type="entry name" value="AdoMet_MTases"/>
    <property type="match status" value="1"/>
</dbReference>
<dbReference type="EMBL" id="BMIG01000001">
    <property type="protein sequence ID" value="GGA87052.1"/>
    <property type="molecule type" value="Genomic_DNA"/>
</dbReference>
<organism evidence="1 2">
    <name type="scientific">Polaromonas eurypsychrophila</name>
    <dbReference type="NCBI Taxonomy" id="1614635"/>
    <lineage>
        <taxon>Bacteria</taxon>
        <taxon>Pseudomonadati</taxon>
        <taxon>Pseudomonadota</taxon>
        <taxon>Betaproteobacteria</taxon>
        <taxon>Burkholderiales</taxon>
        <taxon>Comamonadaceae</taxon>
        <taxon>Polaromonas</taxon>
    </lineage>
</organism>
<dbReference type="PANTHER" id="PTHR43861:SF1">
    <property type="entry name" value="TRANS-ACONITATE 2-METHYLTRANSFERASE"/>
    <property type="match status" value="1"/>
</dbReference>
<dbReference type="PANTHER" id="PTHR43861">
    <property type="entry name" value="TRANS-ACONITATE 2-METHYLTRANSFERASE-RELATED"/>
    <property type="match status" value="1"/>
</dbReference>
<name>A0A916S8J8_9BURK</name>